<dbReference type="EMBL" id="MN739192">
    <property type="protein sequence ID" value="QHS92848.1"/>
    <property type="molecule type" value="Genomic_DNA"/>
</dbReference>
<dbReference type="SUPFAM" id="SSF55811">
    <property type="entry name" value="Nudix"/>
    <property type="match status" value="1"/>
</dbReference>
<sequence>MTIITRDFEQKSLDQSRSFISTVGEIDWDEYKPTRAGILVYSIVNNRIHIGMGIDSRFKELTDFGGGIKYRKDGNALNAAMREFFEETLYVFNPAELDSLEDCTIIYNAYTCVILVQIHEDIHRISTLYRSRKAVLNRTEISKIEWIPIDRFTKMITSGRGIYARISDLLRKTPRSIDKIIPKEAGCL</sequence>
<proteinExistence type="predicted"/>
<evidence type="ECO:0000313" key="2">
    <source>
        <dbReference type="EMBL" id="QHS92848.1"/>
    </source>
</evidence>
<accession>A0A6C0BN62</accession>
<reference evidence="2" key="1">
    <citation type="journal article" date="2020" name="Nature">
        <title>Giant virus diversity and host interactions through global metagenomics.</title>
        <authorList>
            <person name="Schulz F."/>
            <person name="Roux S."/>
            <person name="Paez-Espino D."/>
            <person name="Jungbluth S."/>
            <person name="Walsh D.A."/>
            <person name="Denef V.J."/>
            <person name="McMahon K.D."/>
            <person name="Konstantinidis K.T."/>
            <person name="Eloe-Fadrosh E.A."/>
            <person name="Kyrpides N.C."/>
            <person name="Woyke T."/>
        </authorList>
    </citation>
    <scope>NUCLEOTIDE SEQUENCE</scope>
    <source>
        <strain evidence="2">GVMAG-M-3300017651-5</strain>
    </source>
</reference>
<dbReference type="InterPro" id="IPR000086">
    <property type="entry name" value="NUDIX_hydrolase_dom"/>
</dbReference>
<evidence type="ECO:0000259" key="1">
    <source>
        <dbReference type="PROSITE" id="PS51462"/>
    </source>
</evidence>
<protein>
    <recommendedName>
        <fullName evidence="1">Nudix hydrolase domain-containing protein</fullName>
    </recommendedName>
</protein>
<dbReference type="Gene3D" id="3.90.79.10">
    <property type="entry name" value="Nucleoside Triphosphate Pyrophosphohydrolase"/>
    <property type="match status" value="1"/>
</dbReference>
<dbReference type="PROSITE" id="PS51462">
    <property type="entry name" value="NUDIX"/>
    <property type="match status" value="1"/>
</dbReference>
<feature type="domain" description="Nudix hydrolase" evidence="1">
    <location>
        <begin position="33"/>
        <end position="169"/>
    </location>
</feature>
<organism evidence="2">
    <name type="scientific">viral metagenome</name>
    <dbReference type="NCBI Taxonomy" id="1070528"/>
    <lineage>
        <taxon>unclassified sequences</taxon>
        <taxon>metagenomes</taxon>
        <taxon>organismal metagenomes</taxon>
    </lineage>
</organism>
<name>A0A6C0BN62_9ZZZZ</name>
<dbReference type="InterPro" id="IPR015797">
    <property type="entry name" value="NUDIX_hydrolase-like_dom_sf"/>
</dbReference>
<dbReference type="AlphaFoldDB" id="A0A6C0BN62"/>